<dbReference type="EMBL" id="FNOV01000009">
    <property type="protein sequence ID" value="SDY51964.1"/>
    <property type="molecule type" value="Genomic_DNA"/>
</dbReference>
<reference evidence="3" key="1">
    <citation type="submission" date="2016-10" db="EMBL/GenBank/DDBJ databases">
        <authorList>
            <person name="Varghese N."/>
            <person name="Submissions S."/>
        </authorList>
    </citation>
    <scope>NUCLEOTIDE SEQUENCE [LARGE SCALE GENOMIC DNA]</scope>
    <source>
        <strain evidence="3">CGMCC 1.8975</strain>
    </source>
</reference>
<feature type="region of interest" description="Disordered" evidence="1">
    <location>
        <begin position="1"/>
        <end position="20"/>
    </location>
</feature>
<evidence type="ECO:0000313" key="2">
    <source>
        <dbReference type="EMBL" id="SDY51964.1"/>
    </source>
</evidence>
<keyword evidence="3" id="KW-1185">Reference proteome</keyword>
<name>A0A1H3KK49_9BACT</name>
<sequence length="195" mass="22148">MQKTFPLIAMPKPEQPAHTGSGPLFERRYWVDVQHPRQPAEELLRYIECHLPDFSPDLLADFEKSKGAHDCLAVGDEYNIKILGPWNGDVRVTEVGADFFELATLESHPEAGRIRFSLRPHATLPATMRFEIHSWARSRDGLVAFTYDTLGLGRRVQQQTWETFCQRVADYCGGLQLVPVQVETIKQDETPVTNA</sequence>
<proteinExistence type="predicted"/>
<evidence type="ECO:0000313" key="3">
    <source>
        <dbReference type="Proteomes" id="UP000199249"/>
    </source>
</evidence>
<accession>A0A1H3KK49</accession>
<gene>
    <name evidence="2" type="ORF">SAMN04488069_109149</name>
</gene>
<protein>
    <submittedName>
        <fullName evidence="2">Uncharacterized protein</fullName>
    </submittedName>
</protein>
<organism evidence="2 3">
    <name type="scientific">Hymenobacter psychrophilus</name>
    <dbReference type="NCBI Taxonomy" id="651662"/>
    <lineage>
        <taxon>Bacteria</taxon>
        <taxon>Pseudomonadati</taxon>
        <taxon>Bacteroidota</taxon>
        <taxon>Cytophagia</taxon>
        <taxon>Cytophagales</taxon>
        <taxon>Hymenobacteraceae</taxon>
        <taxon>Hymenobacter</taxon>
    </lineage>
</organism>
<dbReference type="STRING" id="651662.SAMN04488069_109149"/>
<dbReference type="Proteomes" id="UP000199249">
    <property type="component" value="Unassembled WGS sequence"/>
</dbReference>
<dbReference type="AlphaFoldDB" id="A0A1H3KK49"/>
<evidence type="ECO:0000256" key="1">
    <source>
        <dbReference type="SAM" id="MobiDB-lite"/>
    </source>
</evidence>